<evidence type="ECO:0000256" key="1">
    <source>
        <dbReference type="ARBA" id="ARBA00001070"/>
    </source>
</evidence>
<keyword evidence="11" id="KW-1185">Reference proteome</keyword>
<dbReference type="GO" id="GO:0004252">
    <property type="term" value="F:serine-type endopeptidase activity"/>
    <property type="evidence" value="ECO:0007669"/>
    <property type="project" value="UniProtKB-EC"/>
</dbReference>
<comment type="similarity">
    <text evidence="2">Belongs to the peptidase S9A family.</text>
</comment>
<dbReference type="Gene3D" id="2.130.10.120">
    <property type="entry name" value="Prolyl oligopeptidase, N-terminal domain"/>
    <property type="match status" value="1"/>
</dbReference>
<feature type="domain" description="Peptidase S9 prolyl oligopeptidase catalytic" evidence="8">
    <location>
        <begin position="530"/>
        <end position="741"/>
    </location>
</feature>
<accession>A0ABX2FN21</accession>
<dbReference type="Pfam" id="PF02897">
    <property type="entry name" value="Peptidase_S9_N"/>
    <property type="match status" value="1"/>
</dbReference>
<dbReference type="PROSITE" id="PS00708">
    <property type="entry name" value="PRO_ENDOPEP_SER"/>
    <property type="match status" value="1"/>
</dbReference>
<dbReference type="EC" id="3.4.21.26" evidence="3"/>
<dbReference type="InterPro" id="IPR002471">
    <property type="entry name" value="Pept_S9_AS"/>
</dbReference>
<evidence type="ECO:0000256" key="6">
    <source>
        <dbReference type="ARBA" id="ARBA00022825"/>
    </source>
</evidence>
<dbReference type="InterPro" id="IPR002470">
    <property type="entry name" value="Peptidase_S9A"/>
</dbReference>
<evidence type="ECO:0000259" key="9">
    <source>
        <dbReference type="Pfam" id="PF02897"/>
    </source>
</evidence>
<dbReference type="EMBL" id="JABSNP010000005">
    <property type="protein sequence ID" value="NRT18567.1"/>
    <property type="molecule type" value="Genomic_DNA"/>
</dbReference>
<keyword evidence="7" id="KW-0732">Signal</keyword>
<keyword evidence="6" id="KW-0720">Serine protease</keyword>
<dbReference type="RefSeq" id="WP_246275016.1">
    <property type="nucleotide sequence ID" value="NZ_JABSNP010000005.1"/>
</dbReference>
<evidence type="ECO:0000256" key="4">
    <source>
        <dbReference type="ARBA" id="ARBA00022670"/>
    </source>
</evidence>
<dbReference type="InterPro" id="IPR023302">
    <property type="entry name" value="Pept_S9A_N"/>
</dbReference>
<dbReference type="PANTHER" id="PTHR42881">
    <property type="entry name" value="PROLYL ENDOPEPTIDASE"/>
    <property type="match status" value="1"/>
</dbReference>
<feature type="chain" id="PRO_5047308536" description="prolyl oligopeptidase" evidence="7">
    <location>
        <begin position="22"/>
        <end position="747"/>
    </location>
</feature>
<proteinExistence type="inferred from homology"/>
<feature type="domain" description="Peptidase S9A N-terminal" evidence="9">
    <location>
        <begin position="67"/>
        <end position="470"/>
    </location>
</feature>
<evidence type="ECO:0000256" key="2">
    <source>
        <dbReference type="ARBA" id="ARBA00005228"/>
    </source>
</evidence>
<dbReference type="PRINTS" id="PR00862">
    <property type="entry name" value="PROLIGOPTASE"/>
</dbReference>
<organism evidence="10 11">
    <name type="scientific">Hymenobacter caeli</name>
    <dbReference type="NCBI Taxonomy" id="2735894"/>
    <lineage>
        <taxon>Bacteria</taxon>
        <taxon>Pseudomonadati</taxon>
        <taxon>Bacteroidota</taxon>
        <taxon>Cytophagia</taxon>
        <taxon>Cytophagales</taxon>
        <taxon>Hymenobacteraceae</taxon>
        <taxon>Hymenobacter</taxon>
    </lineage>
</organism>
<keyword evidence="5 10" id="KW-0378">Hydrolase</keyword>
<dbReference type="Pfam" id="PF00326">
    <property type="entry name" value="Peptidase_S9"/>
    <property type="match status" value="1"/>
</dbReference>
<evidence type="ECO:0000313" key="10">
    <source>
        <dbReference type="EMBL" id="NRT18567.1"/>
    </source>
</evidence>
<evidence type="ECO:0000256" key="7">
    <source>
        <dbReference type="SAM" id="SignalP"/>
    </source>
</evidence>
<dbReference type="SUPFAM" id="SSF53474">
    <property type="entry name" value="alpha/beta-Hydrolases"/>
    <property type="match status" value="1"/>
</dbReference>
<dbReference type="InterPro" id="IPR029058">
    <property type="entry name" value="AB_hydrolase_fold"/>
</dbReference>
<keyword evidence="4" id="KW-0645">Protease</keyword>
<dbReference type="InterPro" id="IPR051167">
    <property type="entry name" value="Prolyl_oligopep/macrocyclase"/>
</dbReference>
<evidence type="ECO:0000256" key="3">
    <source>
        <dbReference type="ARBA" id="ARBA00011897"/>
    </source>
</evidence>
<comment type="caution">
    <text evidence="10">The sequence shown here is derived from an EMBL/GenBank/DDBJ whole genome shotgun (WGS) entry which is preliminary data.</text>
</comment>
<name>A0ABX2FN21_9BACT</name>
<dbReference type="PANTHER" id="PTHR42881:SF2">
    <property type="entry name" value="PROLYL ENDOPEPTIDASE"/>
    <property type="match status" value="1"/>
</dbReference>
<evidence type="ECO:0000259" key="8">
    <source>
        <dbReference type="Pfam" id="PF00326"/>
    </source>
</evidence>
<feature type="signal peptide" evidence="7">
    <location>
        <begin position="1"/>
        <end position="21"/>
    </location>
</feature>
<sequence length="747" mass="82630">MNTTHKLALLGLLAAPVACHATSPPRNTLPNYHALTEMTVPEPGDPTHAARPEYVPPLAPNPPVKYPVARKTDQVDDYFGTKVPDPYRWLESLDSPETKAWVTAENEVTFGYLGQIPFRDKIRDRLTKLWNYERYGVPEQVGERLVFSKNDGLQNQAVVYVQTGAGEPQVLLDPNKFSADGTTALAGTAFSNDHRYLAYATSGGGSDWHQVKIMDLTTNKTLPETLDWVKVSGTSWVKNGFYYSRYDAPKAGENGLAGKNEFHKVYYHQLNTPQSADKLVYEDKKMVLGFRTADATEDERFLVLSLTDGKADGSRLLVRDLHDPKQAATWATLIPSYESHNHVLGNVGGEVLVYTDYKAPRFRVVRIDPKKPQEANWHDVLPEAKDKLEDVSQVGGHLVATYLHDASSQVKVYDEAGKFQHDVALPAIGTASGFGGRRTDKTVYYAFTSFAYPTTIYKYDLATNASTVFRAPTVDVNPDDYLTTQIFYASKDGTKIPMFIIHKKGVKLDGHNPTYLYAYGGFNISLTPGFSVARMLWLENGGVLAIPNLRGGGEYGEAWHQAGMTPRKQNVFDDFIAAAEYLKVSQYTDYDHLAIAGGSNGGLLVGATMTQRPDLCKVALPAVGVMDMLRYQDFTIGWNWAPEYGTSKDPKQFANLYKFSPLHNLKPAAYPATMVTTADHDDRVVPAHSFKFAAALQAANTGPNPTLIRVDVNAGHGAGKSTKLQIQEWADVWSFCFANMNVTPNVK</sequence>
<reference evidence="10 11" key="1">
    <citation type="submission" date="2020-05" db="EMBL/GenBank/DDBJ databases">
        <title>Genomic Encyclopedia of Type Strains, Phase IV (KMG-V): Genome sequencing to study the core and pangenomes of soil and plant-associated prokaryotes.</title>
        <authorList>
            <person name="Whitman W."/>
        </authorList>
    </citation>
    <scope>NUCLEOTIDE SEQUENCE [LARGE SCALE GENOMIC DNA]</scope>
    <source>
        <strain evidence="10 11">9A</strain>
    </source>
</reference>
<comment type="catalytic activity">
    <reaction evidence="1">
        <text>Hydrolysis of Pro-|-Xaa &gt;&gt; Ala-|-Xaa in oligopeptides.</text>
        <dbReference type="EC" id="3.4.21.26"/>
    </reaction>
</comment>
<dbReference type="InterPro" id="IPR001375">
    <property type="entry name" value="Peptidase_S9_cat"/>
</dbReference>
<gene>
    <name evidence="10" type="ORF">HNP98_001388</name>
</gene>
<evidence type="ECO:0000256" key="5">
    <source>
        <dbReference type="ARBA" id="ARBA00022801"/>
    </source>
</evidence>
<evidence type="ECO:0000313" key="11">
    <source>
        <dbReference type="Proteomes" id="UP000779507"/>
    </source>
</evidence>
<protein>
    <recommendedName>
        <fullName evidence="3">prolyl oligopeptidase</fullName>
        <ecNumber evidence="3">3.4.21.26</ecNumber>
    </recommendedName>
</protein>
<dbReference type="Gene3D" id="3.40.50.1820">
    <property type="entry name" value="alpha/beta hydrolase"/>
    <property type="match status" value="1"/>
</dbReference>
<dbReference type="SUPFAM" id="SSF50993">
    <property type="entry name" value="Peptidase/esterase 'gauge' domain"/>
    <property type="match status" value="1"/>
</dbReference>
<dbReference type="Proteomes" id="UP000779507">
    <property type="component" value="Unassembled WGS sequence"/>
</dbReference>